<feature type="domain" description="HipA-like C-terminal" evidence="4">
    <location>
        <begin position="165"/>
        <end position="396"/>
    </location>
</feature>
<dbReference type="Proteomes" id="UP000648239">
    <property type="component" value="Unassembled WGS sequence"/>
</dbReference>
<dbReference type="InterPro" id="IPR017508">
    <property type="entry name" value="HipA_N1"/>
</dbReference>
<dbReference type="InterPro" id="IPR052028">
    <property type="entry name" value="HipA_Ser/Thr_kinase"/>
</dbReference>
<dbReference type="GO" id="GO:0004674">
    <property type="term" value="F:protein serine/threonine kinase activity"/>
    <property type="evidence" value="ECO:0007669"/>
    <property type="project" value="TreeGrafter"/>
</dbReference>
<evidence type="ECO:0000256" key="3">
    <source>
        <dbReference type="ARBA" id="ARBA00022777"/>
    </source>
</evidence>
<evidence type="ECO:0000313" key="7">
    <source>
        <dbReference type="Proteomes" id="UP000648239"/>
    </source>
</evidence>
<keyword evidence="2" id="KW-0808">Transferase</keyword>
<dbReference type="InterPro" id="IPR012893">
    <property type="entry name" value="HipA-like_C"/>
</dbReference>
<protein>
    <submittedName>
        <fullName evidence="6">Type II toxin-antitoxin system HipA family toxin</fullName>
    </submittedName>
</protein>
<comment type="caution">
    <text evidence="6">The sequence shown here is derived from an EMBL/GenBank/DDBJ whole genome shotgun (WGS) entry which is preliminary data.</text>
</comment>
<evidence type="ECO:0000256" key="1">
    <source>
        <dbReference type="ARBA" id="ARBA00010164"/>
    </source>
</evidence>
<evidence type="ECO:0000259" key="5">
    <source>
        <dbReference type="Pfam" id="PF13657"/>
    </source>
</evidence>
<dbReference type="PANTHER" id="PTHR37419">
    <property type="entry name" value="SERINE/THREONINE-PROTEIN KINASE TOXIN HIPA"/>
    <property type="match status" value="1"/>
</dbReference>
<reference evidence="6 7" key="1">
    <citation type="submission" date="2020-08" db="EMBL/GenBank/DDBJ databases">
        <title>Acidobacteriota in marine sediments use diverse sulfur dissimilation pathways.</title>
        <authorList>
            <person name="Wasmund K."/>
        </authorList>
    </citation>
    <scope>NUCLEOTIDE SEQUENCE [LARGE SCALE GENOMIC DNA]</scope>
    <source>
        <strain evidence="6">MAG AM4</strain>
    </source>
</reference>
<dbReference type="Gene3D" id="1.10.1070.20">
    <property type="match status" value="1"/>
</dbReference>
<dbReference type="PANTHER" id="PTHR37419:SF8">
    <property type="entry name" value="TOXIN YJJJ"/>
    <property type="match status" value="1"/>
</dbReference>
<feature type="domain" description="HipA N-terminal subdomain 1" evidence="5">
    <location>
        <begin position="9"/>
        <end position="120"/>
    </location>
</feature>
<keyword evidence="3" id="KW-0418">Kinase</keyword>
<dbReference type="Pfam" id="PF13657">
    <property type="entry name" value="Couple_hipA"/>
    <property type="match status" value="1"/>
</dbReference>
<proteinExistence type="inferred from homology"/>
<evidence type="ECO:0000259" key="4">
    <source>
        <dbReference type="Pfam" id="PF07804"/>
    </source>
</evidence>
<dbReference type="EMBL" id="JACXWD010000011">
    <property type="protein sequence ID" value="MBD3867485.1"/>
    <property type="molecule type" value="Genomic_DNA"/>
</dbReference>
<name>A0A8J7C1H5_9BACT</name>
<organism evidence="6 7">
    <name type="scientific">Candidatus Polarisedimenticola svalbardensis</name>
    <dbReference type="NCBI Taxonomy" id="2886004"/>
    <lineage>
        <taxon>Bacteria</taxon>
        <taxon>Pseudomonadati</taxon>
        <taxon>Acidobacteriota</taxon>
        <taxon>Candidatus Polarisedimenticolia</taxon>
        <taxon>Candidatus Polarisedimenticolales</taxon>
        <taxon>Candidatus Polarisedimenticolaceae</taxon>
        <taxon>Candidatus Polarisedimenticola</taxon>
    </lineage>
</organism>
<accession>A0A8J7C1H5</accession>
<gene>
    <name evidence="6" type="ORF">IFK94_05105</name>
</gene>
<dbReference type="AlphaFoldDB" id="A0A8J7C1H5"/>
<dbReference type="Pfam" id="PF07804">
    <property type="entry name" value="HipA_C"/>
    <property type="match status" value="1"/>
</dbReference>
<sequence length="427" mass="47341">MAEPACIAEIRLWGETVGAVVELDDGRVIFEYDNDFRRTGLEISPVHLPLGKKGPAEFPELSRVPAFEGLPGVLADSLPDRFGNAVIRKYFTDRGRPDDAMSPVQKLLYIGSRAMGALSFRPAHRIPAKAREEEALEVAALVGAARRVVEGSTEIAVPEIIRLGSSAGGARAKAVILWNRKKNEVRSAFATARPGDEEWLIKFDGVGELDVPDPQPRPYNRVEYAYSNLARKAGIDMAETYLLEERGLGHFMTRRFDRTDRGRLHLHTLGGMEHVDYNRPGLYSCEQFLRLGLTLQLGYPALTQAFRRVTFNILAVNQDDHVKNFGFLMDREGRWSLSPAYDLTFARGGGYTRRHQISLGGKFDRFTAGDLLDLGRKFGIERDGREIVQEVGEALSGWPAAARKAGVPEDRIAAIGAAHRLDCIPEG</sequence>
<comment type="similarity">
    <text evidence="1">Belongs to the HipA Ser/Thr kinase family.</text>
</comment>
<evidence type="ECO:0000256" key="2">
    <source>
        <dbReference type="ARBA" id="ARBA00022679"/>
    </source>
</evidence>
<evidence type="ECO:0000313" key="6">
    <source>
        <dbReference type="EMBL" id="MBD3867485.1"/>
    </source>
</evidence>
<dbReference type="GO" id="GO:0005829">
    <property type="term" value="C:cytosol"/>
    <property type="evidence" value="ECO:0007669"/>
    <property type="project" value="TreeGrafter"/>
</dbReference>